<dbReference type="InterPro" id="IPR023186">
    <property type="entry name" value="IUNH"/>
</dbReference>
<dbReference type="GO" id="GO:0005829">
    <property type="term" value="C:cytosol"/>
    <property type="evidence" value="ECO:0007669"/>
    <property type="project" value="TreeGrafter"/>
</dbReference>
<dbReference type="EMBL" id="JPME01000021">
    <property type="protein sequence ID" value="KEZ89005.1"/>
    <property type="molecule type" value="Genomic_DNA"/>
</dbReference>
<keyword evidence="5" id="KW-1185">Reference proteome</keyword>
<dbReference type="Proteomes" id="UP000028525">
    <property type="component" value="Unassembled WGS sequence"/>
</dbReference>
<evidence type="ECO:0000256" key="2">
    <source>
        <dbReference type="ARBA" id="ARBA00023295"/>
    </source>
</evidence>
<accession>A0A084JJ71</accession>
<evidence type="ECO:0000313" key="4">
    <source>
        <dbReference type="EMBL" id="KEZ89005.1"/>
    </source>
</evidence>
<dbReference type="InterPro" id="IPR036452">
    <property type="entry name" value="Ribo_hydro-like"/>
</dbReference>
<proteinExistence type="predicted"/>
<organism evidence="4 5">
    <name type="scientific">Lacrimispora celerecrescens</name>
    <dbReference type="NCBI Taxonomy" id="29354"/>
    <lineage>
        <taxon>Bacteria</taxon>
        <taxon>Bacillati</taxon>
        <taxon>Bacillota</taxon>
        <taxon>Clostridia</taxon>
        <taxon>Lachnospirales</taxon>
        <taxon>Lachnospiraceae</taxon>
        <taxon>Lacrimispora</taxon>
    </lineage>
</organism>
<dbReference type="SUPFAM" id="SSF53590">
    <property type="entry name" value="Nucleoside hydrolase"/>
    <property type="match status" value="1"/>
</dbReference>
<keyword evidence="2" id="KW-0326">Glycosidase</keyword>
<dbReference type="STRING" id="29354.IO98_17325"/>
<evidence type="ECO:0000256" key="1">
    <source>
        <dbReference type="ARBA" id="ARBA00022801"/>
    </source>
</evidence>
<evidence type="ECO:0000259" key="3">
    <source>
        <dbReference type="Pfam" id="PF01156"/>
    </source>
</evidence>
<dbReference type="Pfam" id="PF01156">
    <property type="entry name" value="IU_nuc_hydro"/>
    <property type="match status" value="1"/>
</dbReference>
<dbReference type="GO" id="GO:0006152">
    <property type="term" value="P:purine nucleoside catabolic process"/>
    <property type="evidence" value="ECO:0007669"/>
    <property type="project" value="TreeGrafter"/>
</dbReference>
<dbReference type="InterPro" id="IPR001910">
    <property type="entry name" value="Inosine/uridine_hydrolase_dom"/>
</dbReference>
<keyword evidence="1 4" id="KW-0378">Hydrolase</keyword>
<protein>
    <submittedName>
        <fullName evidence="4">Nucleoside hydrolase</fullName>
    </submittedName>
</protein>
<dbReference type="PANTHER" id="PTHR12304:SF4">
    <property type="entry name" value="URIDINE NUCLEOSIDASE"/>
    <property type="match status" value="1"/>
</dbReference>
<sequence length="306" mass="34990">MEDYAQSILQLKRPEQPVDVVLDTDPYNEVDDQFAIAYLLQYQDRLKLKGIYAAPFFNHHSESPADGMEKSYEEIFHVLAMLNREEFAPMVYKGASGFLRNEKTPIESPATEALYRQAMQYTPEHPLYVIGIAACTNIASAILLHPEIKDRIFVVWLGGMSFEWHDNASFNAGQDVAAARVLLGSGVPLVLLPGRGVLDHFTTTGPEMEYWLRGKNAFCDYILDKTAKEASICNGERCWSRPISDVAAIGWLLGQNFMLDRLEHSPIMQYDNFYSNDKRRLFIRYVYSINRDKLMGDLFEKLACYE</sequence>
<name>A0A084JJ71_9FIRM</name>
<dbReference type="AlphaFoldDB" id="A0A084JJ71"/>
<comment type="caution">
    <text evidence="4">The sequence shown here is derived from an EMBL/GenBank/DDBJ whole genome shotgun (WGS) entry which is preliminary data.</text>
</comment>
<dbReference type="PANTHER" id="PTHR12304">
    <property type="entry name" value="INOSINE-URIDINE PREFERRING NUCLEOSIDE HYDROLASE"/>
    <property type="match status" value="1"/>
</dbReference>
<feature type="domain" description="Inosine/uridine-preferring nucleoside hydrolase" evidence="3">
    <location>
        <begin position="20"/>
        <end position="258"/>
    </location>
</feature>
<reference evidence="4 5" key="1">
    <citation type="submission" date="2014-07" db="EMBL/GenBank/DDBJ databases">
        <title>Draft genome of Clostridium celerecrescens 152B isolated from sediments associated with methane hydrate from Krishna Godavari basin.</title>
        <authorList>
            <person name="Honkalas V.S."/>
            <person name="Dabir A.P."/>
            <person name="Arora P."/>
            <person name="Dhakephalkar P.K."/>
        </authorList>
    </citation>
    <scope>NUCLEOTIDE SEQUENCE [LARGE SCALE GENOMIC DNA]</scope>
    <source>
        <strain evidence="4 5">152B</strain>
    </source>
</reference>
<gene>
    <name evidence="4" type="ORF">IO98_17325</name>
</gene>
<evidence type="ECO:0000313" key="5">
    <source>
        <dbReference type="Proteomes" id="UP000028525"/>
    </source>
</evidence>
<dbReference type="GO" id="GO:0008477">
    <property type="term" value="F:purine nucleosidase activity"/>
    <property type="evidence" value="ECO:0007669"/>
    <property type="project" value="TreeGrafter"/>
</dbReference>
<dbReference type="Gene3D" id="3.90.245.10">
    <property type="entry name" value="Ribonucleoside hydrolase-like"/>
    <property type="match status" value="1"/>
</dbReference>